<organism evidence="1 2">
    <name type="scientific">Aspergillus uvarum CBS 121591</name>
    <dbReference type="NCBI Taxonomy" id="1448315"/>
    <lineage>
        <taxon>Eukaryota</taxon>
        <taxon>Fungi</taxon>
        <taxon>Dikarya</taxon>
        <taxon>Ascomycota</taxon>
        <taxon>Pezizomycotina</taxon>
        <taxon>Eurotiomycetes</taxon>
        <taxon>Eurotiomycetidae</taxon>
        <taxon>Eurotiales</taxon>
        <taxon>Aspergillaceae</taxon>
        <taxon>Aspergillus</taxon>
        <taxon>Aspergillus subgen. Circumdati</taxon>
    </lineage>
</organism>
<proteinExistence type="predicted"/>
<accession>A0A319BXK7</accession>
<dbReference type="VEuPathDB" id="FungiDB:BO82DRAFT_407234"/>
<dbReference type="Proteomes" id="UP000248340">
    <property type="component" value="Unassembled WGS sequence"/>
</dbReference>
<dbReference type="OrthoDB" id="4425875at2759"/>
<reference evidence="1 2" key="1">
    <citation type="submission" date="2016-12" db="EMBL/GenBank/DDBJ databases">
        <title>The genomes of Aspergillus section Nigri reveals drivers in fungal speciation.</title>
        <authorList>
            <consortium name="DOE Joint Genome Institute"/>
            <person name="Vesth T.C."/>
            <person name="Nybo J."/>
            <person name="Theobald S."/>
            <person name="Brandl J."/>
            <person name="Frisvad J.C."/>
            <person name="Nielsen K.F."/>
            <person name="Lyhne E.K."/>
            <person name="Kogle M.E."/>
            <person name="Kuo A."/>
            <person name="Riley R."/>
            <person name="Clum A."/>
            <person name="Nolan M."/>
            <person name="Lipzen A."/>
            <person name="Salamov A."/>
            <person name="Henrissat B."/>
            <person name="Wiebenga A."/>
            <person name="De Vries R.P."/>
            <person name="Grigoriev I.V."/>
            <person name="Mortensen U.H."/>
            <person name="Andersen M.R."/>
            <person name="Baker S.E."/>
        </authorList>
    </citation>
    <scope>NUCLEOTIDE SEQUENCE [LARGE SCALE GENOMIC DNA]</scope>
    <source>
        <strain evidence="1 2">CBS 121591</strain>
    </source>
</reference>
<sequence>MREGTETTYEPPPTTYPGTYYCVGPTSATTRYGIIGGILAIDDIHYGLTSIVPFLHHHPPQAPVFRCSAIYSVETGQYIGGPPSDRANEAEPDSRFWSREQGWALVNLGPKPEHWTNYWYHAMTPDAVVTPRWPVPVWRASTAYYQTRRLIGLFWDFWSEPVTFRVTEYGELRTPLIGPVHTYQVRMSIPYYDLIGTWVVDADSEALVAMIVAGPVPSEDPRRVYAVDATIILDELASRFPEARITIPNRYE</sequence>
<dbReference type="AlphaFoldDB" id="A0A319BXK7"/>
<evidence type="ECO:0000313" key="1">
    <source>
        <dbReference type="EMBL" id="PYH76289.1"/>
    </source>
</evidence>
<keyword evidence="2" id="KW-1185">Reference proteome</keyword>
<name>A0A319BXK7_9EURO</name>
<protein>
    <submittedName>
        <fullName evidence="1">Uncharacterized protein</fullName>
    </submittedName>
</protein>
<dbReference type="EMBL" id="KZ821761">
    <property type="protein sequence ID" value="PYH76289.1"/>
    <property type="molecule type" value="Genomic_DNA"/>
</dbReference>
<evidence type="ECO:0000313" key="2">
    <source>
        <dbReference type="Proteomes" id="UP000248340"/>
    </source>
</evidence>
<gene>
    <name evidence="1" type="ORF">BO82DRAFT_407234</name>
</gene>
<dbReference type="RefSeq" id="XP_025486489.1">
    <property type="nucleotide sequence ID" value="XM_025639622.1"/>
</dbReference>
<dbReference type="GeneID" id="37142364"/>